<protein>
    <submittedName>
        <fullName evidence="1">Uncharacterized protein</fullName>
    </submittedName>
</protein>
<name>A0A0L9TL45_PHAAN</name>
<accession>A0A0L9TL45</accession>
<evidence type="ECO:0000313" key="1">
    <source>
        <dbReference type="EMBL" id="KOM31201.1"/>
    </source>
</evidence>
<organism evidence="1 2">
    <name type="scientific">Phaseolus angularis</name>
    <name type="common">Azuki bean</name>
    <name type="synonym">Vigna angularis</name>
    <dbReference type="NCBI Taxonomy" id="3914"/>
    <lineage>
        <taxon>Eukaryota</taxon>
        <taxon>Viridiplantae</taxon>
        <taxon>Streptophyta</taxon>
        <taxon>Embryophyta</taxon>
        <taxon>Tracheophyta</taxon>
        <taxon>Spermatophyta</taxon>
        <taxon>Magnoliopsida</taxon>
        <taxon>eudicotyledons</taxon>
        <taxon>Gunneridae</taxon>
        <taxon>Pentapetalae</taxon>
        <taxon>rosids</taxon>
        <taxon>fabids</taxon>
        <taxon>Fabales</taxon>
        <taxon>Fabaceae</taxon>
        <taxon>Papilionoideae</taxon>
        <taxon>50 kb inversion clade</taxon>
        <taxon>NPAAA clade</taxon>
        <taxon>indigoferoid/millettioid clade</taxon>
        <taxon>Phaseoleae</taxon>
        <taxon>Vigna</taxon>
    </lineage>
</organism>
<gene>
    <name evidence="1" type="ORF">LR48_Vigan01g075600</name>
</gene>
<reference evidence="2" key="1">
    <citation type="journal article" date="2015" name="Proc. Natl. Acad. Sci. U.S.A.">
        <title>Genome sequencing of adzuki bean (Vigna angularis) provides insight into high starch and low fat accumulation and domestication.</title>
        <authorList>
            <person name="Yang K."/>
            <person name="Tian Z."/>
            <person name="Chen C."/>
            <person name="Luo L."/>
            <person name="Zhao B."/>
            <person name="Wang Z."/>
            <person name="Yu L."/>
            <person name="Li Y."/>
            <person name="Sun Y."/>
            <person name="Li W."/>
            <person name="Chen Y."/>
            <person name="Li Y."/>
            <person name="Zhang Y."/>
            <person name="Ai D."/>
            <person name="Zhao J."/>
            <person name="Shang C."/>
            <person name="Ma Y."/>
            <person name="Wu B."/>
            <person name="Wang M."/>
            <person name="Gao L."/>
            <person name="Sun D."/>
            <person name="Zhang P."/>
            <person name="Guo F."/>
            <person name="Wang W."/>
            <person name="Li Y."/>
            <person name="Wang J."/>
            <person name="Varshney R.K."/>
            <person name="Wang J."/>
            <person name="Ling H.Q."/>
            <person name="Wan P."/>
        </authorList>
    </citation>
    <scope>NUCLEOTIDE SEQUENCE</scope>
    <source>
        <strain evidence="2">cv. Jingnong 6</strain>
    </source>
</reference>
<evidence type="ECO:0000313" key="2">
    <source>
        <dbReference type="Proteomes" id="UP000053144"/>
    </source>
</evidence>
<dbReference type="Gramene" id="KOM31201">
    <property type="protein sequence ID" value="KOM31201"/>
    <property type="gene ID" value="LR48_Vigan01g075600"/>
</dbReference>
<dbReference type="Proteomes" id="UP000053144">
    <property type="component" value="Chromosome 1"/>
</dbReference>
<sequence>MRILLVSGEQNSTVISDGDIEFGKIGTPPSTLLFPLFGSLIGDPESAEKRSQEILVEGVPNKPNVPVPHPTQKPKWVDPVQVAVPGHPLPGVDEAHILPLVSEAVPGVTVERACLVVERGAVRIRDPLAGEKIAFGDCE</sequence>
<dbReference type="EMBL" id="CM003371">
    <property type="protein sequence ID" value="KOM31201.1"/>
    <property type="molecule type" value="Genomic_DNA"/>
</dbReference>
<dbReference type="AlphaFoldDB" id="A0A0L9TL45"/>
<proteinExistence type="predicted"/>